<reference evidence="2 3" key="1">
    <citation type="submission" date="2017-09" db="EMBL/GenBank/DDBJ databases">
        <title>Depth-based differentiation of microbial function through sediment-hosted aquifers and enrichment of novel symbionts in the deep terrestrial subsurface.</title>
        <authorList>
            <person name="Probst A.J."/>
            <person name="Ladd B."/>
            <person name="Jarett J.K."/>
            <person name="Geller-Mcgrath D.E."/>
            <person name="Sieber C.M."/>
            <person name="Emerson J.B."/>
            <person name="Anantharaman K."/>
            <person name="Thomas B.C."/>
            <person name="Malmstrom R."/>
            <person name="Stieglmeier M."/>
            <person name="Klingl A."/>
            <person name="Woyke T."/>
            <person name="Ryan C.M."/>
            <person name="Banfield J.F."/>
        </authorList>
    </citation>
    <scope>NUCLEOTIDE SEQUENCE [LARGE SCALE GENOMIC DNA]</scope>
    <source>
        <strain evidence="2">CG11_big_fil_rev_8_21_14_0_20_45_26</strain>
    </source>
</reference>
<protein>
    <submittedName>
        <fullName evidence="2">Uncharacterized protein</fullName>
    </submittedName>
</protein>
<feature type="transmembrane region" description="Helical" evidence="1">
    <location>
        <begin position="40"/>
        <end position="61"/>
    </location>
</feature>
<organism evidence="2 3">
    <name type="scientific">Candidatus Abzuiibacterium crystallinum</name>
    <dbReference type="NCBI Taxonomy" id="1974748"/>
    <lineage>
        <taxon>Bacteria</taxon>
        <taxon>Pseudomonadati</taxon>
        <taxon>Candidatus Omnitrophota</taxon>
        <taxon>Candidatus Abzuiibacterium</taxon>
    </lineage>
</organism>
<keyword evidence="1" id="KW-0472">Membrane</keyword>
<gene>
    <name evidence="2" type="ORF">COV74_10615</name>
</gene>
<dbReference type="EMBL" id="PCVY01000076">
    <property type="protein sequence ID" value="PIQ85042.1"/>
    <property type="molecule type" value="Genomic_DNA"/>
</dbReference>
<evidence type="ECO:0000313" key="3">
    <source>
        <dbReference type="Proteomes" id="UP000230859"/>
    </source>
</evidence>
<keyword evidence="1" id="KW-1133">Transmembrane helix</keyword>
<evidence type="ECO:0000313" key="2">
    <source>
        <dbReference type="EMBL" id="PIQ85042.1"/>
    </source>
</evidence>
<proteinExistence type="predicted"/>
<comment type="caution">
    <text evidence="2">The sequence shown here is derived from an EMBL/GenBank/DDBJ whole genome shotgun (WGS) entry which is preliminary data.</text>
</comment>
<sequence>MTEEKKSKWFYDVWFVILMLLTIGPFAFPLLWKSTKFSRVMKWTLTILFVLLTVGAIWSSIEMVKYIWQRAQEIQAAVVF</sequence>
<keyword evidence="1" id="KW-0812">Transmembrane</keyword>
<accession>A0A2H0LKU5</accession>
<name>A0A2H0LKU5_9BACT</name>
<evidence type="ECO:0000256" key="1">
    <source>
        <dbReference type="SAM" id="Phobius"/>
    </source>
</evidence>
<dbReference type="Proteomes" id="UP000230859">
    <property type="component" value="Unassembled WGS sequence"/>
</dbReference>
<feature type="transmembrane region" description="Helical" evidence="1">
    <location>
        <begin position="9"/>
        <end position="28"/>
    </location>
</feature>
<dbReference type="AlphaFoldDB" id="A0A2H0LKU5"/>